<reference evidence="2 3" key="1">
    <citation type="submission" date="2024-01" db="EMBL/GenBank/DDBJ databases">
        <title>The genome of the rayed Mediterranean limpet Patella caerulea (Linnaeus, 1758).</title>
        <authorList>
            <person name="Anh-Thu Weber A."/>
            <person name="Halstead-Nussloch G."/>
        </authorList>
    </citation>
    <scope>NUCLEOTIDE SEQUENCE [LARGE SCALE GENOMIC DNA]</scope>
    <source>
        <strain evidence="2">AATW-2023a</strain>
        <tissue evidence="2">Whole specimen</tissue>
    </source>
</reference>
<evidence type="ECO:0000313" key="2">
    <source>
        <dbReference type="EMBL" id="KAK6178058.1"/>
    </source>
</evidence>
<gene>
    <name evidence="2" type="ORF">SNE40_012894</name>
</gene>
<dbReference type="AlphaFoldDB" id="A0AAN8JQE6"/>
<dbReference type="Proteomes" id="UP001347796">
    <property type="component" value="Unassembled WGS sequence"/>
</dbReference>
<comment type="caution">
    <text evidence="2">The sequence shown here is derived from an EMBL/GenBank/DDBJ whole genome shotgun (WGS) entry which is preliminary data.</text>
</comment>
<protein>
    <submittedName>
        <fullName evidence="2">Uncharacterized protein</fullName>
    </submittedName>
</protein>
<evidence type="ECO:0000313" key="3">
    <source>
        <dbReference type="Proteomes" id="UP001347796"/>
    </source>
</evidence>
<name>A0AAN8JQE6_PATCE</name>
<dbReference type="EMBL" id="JAZGQO010000009">
    <property type="protein sequence ID" value="KAK6178058.1"/>
    <property type="molecule type" value="Genomic_DNA"/>
</dbReference>
<evidence type="ECO:0000256" key="1">
    <source>
        <dbReference type="SAM" id="MobiDB-lite"/>
    </source>
</evidence>
<organism evidence="2 3">
    <name type="scientific">Patella caerulea</name>
    <name type="common">Rayed Mediterranean limpet</name>
    <dbReference type="NCBI Taxonomy" id="87958"/>
    <lineage>
        <taxon>Eukaryota</taxon>
        <taxon>Metazoa</taxon>
        <taxon>Spiralia</taxon>
        <taxon>Lophotrochozoa</taxon>
        <taxon>Mollusca</taxon>
        <taxon>Gastropoda</taxon>
        <taxon>Patellogastropoda</taxon>
        <taxon>Patelloidea</taxon>
        <taxon>Patellidae</taxon>
        <taxon>Patella</taxon>
    </lineage>
</organism>
<accession>A0AAN8JQE6</accession>
<feature type="region of interest" description="Disordered" evidence="1">
    <location>
        <begin position="60"/>
        <end position="79"/>
    </location>
</feature>
<sequence length="184" mass="19531">MHRGGTFLESGDMPVYTYATSSFNDIPTTALNSPTRTVSKNDIDNFTGFQATSMYSGVKSVRSGGTSMRKGGTSMDTNASSSFGDLATSTKTVIAVVNSLILPVSTNDKDNFTGFRVTSTYSGGTIMRSGVTSVHTDVSPSFSDTATVPQLQRQLQILSHIPCSQINDIDSFTKPRISSKQGGS</sequence>
<keyword evidence="3" id="KW-1185">Reference proteome</keyword>
<proteinExistence type="predicted"/>